<dbReference type="EMBL" id="UYYB01103081">
    <property type="protein sequence ID" value="VDM78830.1"/>
    <property type="molecule type" value="Genomic_DNA"/>
</dbReference>
<evidence type="ECO:0000313" key="1">
    <source>
        <dbReference type="EMBL" id="VDM78830.1"/>
    </source>
</evidence>
<evidence type="ECO:0000313" key="2">
    <source>
        <dbReference type="Proteomes" id="UP000270094"/>
    </source>
</evidence>
<reference evidence="1 2" key="1">
    <citation type="submission" date="2018-11" db="EMBL/GenBank/DDBJ databases">
        <authorList>
            <consortium name="Pathogen Informatics"/>
        </authorList>
    </citation>
    <scope>NUCLEOTIDE SEQUENCE [LARGE SCALE GENOMIC DNA]</scope>
</reference>
<proteinExistence type="predicted"/>
<name>A0A3P7J031_STRVU</name>
<gene>
    <name evidence="1" type="ORF">SVUK_LOCUS13828</name>
</gene>
<sequence length="71" mass="7942">MPILLALLAVSRERLACLRSTSADEVDNATKQPNEPSHASTWRWVPARSFEQLFLSHHCAVDTARTTVKPI</sequence>
<keyword evidence="2" id="KW-1185">Reference proteome</keyword>
<dbReference type="AlphaFoldDB" id="A0A3P7J031"/>
<accession>A0A3P7J031</accession>
<organism evidence="1 2">
    <name type="scientific">Strongylus vulgaris</name>
    <name type="common">Blood worm</name>
    <dbReference type="NCBI Taxonomy" id="40348"/>
    <lineage>
        <taxon>Eukaryota</taxon>
        <taxon>Metazoa</taxon>
        <taxon>Ecdysozoa</taxon>
        <taxon>Nematoda</taxon>
        <taxon>Chromadorea</taxon>
        <taxon>Rhabditida</taxon>
        <taxon>Rhabditina</taxon>
        <taxon>Rhabditomorpha</taxon>
        <taxon>Strongyloidea</taxon>
        <taxon>Strongylidae</taxon>
        <taxon>Strongylus</taxon>
    </lineage>
</organism>
<protein>
    <submittedName>
        <fullName evidence="1">Uncharacterized protein</fullName>
    </submittedName>
</protein>
<dbReference type="Proteomes" id="UP000270094">
    <property type="component" value="Unassembled WGS sequence"/>
</dbReference>